<dbReference type="EMBL" id="NPBY01000030">
    <property type="protein sequence ID" value="PAD77260.1"/>
    <property type="molecule type" value="Genomic_DNA"/>
</dbReference>
<accession>A0A268EVW2</accession>
<keyword evidence="5" id="KW-1185">Reference proteome</keyword>
<dbReference type="EMBL" id="WOAA01000015">
    <property type="protein sequence ID" value="MUG67548.1"/>
    <property type="molecule type" value="Genomic_DNA"/>
</dbReference>
<name>A0A268EVW2_9BACL</name>
<proteinExistence type="predicted"/>
<dbReference type="InterPro" id="IPR036411">
    <property type="entry name" value="TorD-like_sf"/>
</dbReference>
<evidence type="ECO:0000313" key="4">
    <source>
        <dbReference type="Proteomes" id="UP000215596"/>
    </source>
</evidence>
<comment type="caution">
    <text evidence="3">The sequence shown here is derived from an EMBL/GenBank/DDBJ whole genome shotgun (WGS) entry which is preliminary data.</text>
</comment>
<dbReference type="SUPFAM" id="SSF89155">
    <property type="entry name" value="TorD-like"/>
    <property type="match status" value="1"/>
</dbReference>
<keyword evidence="1" id="KW-0143">Chaperone</keyword>
<evidence type="ECO:0000313" key="3">
    <source>
        <dbReference type="EMBL" id="PAD77260.1"/>
    </source>
</evidence>
<dbReference type="Proteomes" id="UP000215596">
    <property type="component" value="Unassembled WGS sequence"/>
</dbReference>
<evidence type="ECO:0008006" key="6">
    <source>
        <dbReference type="Google" id="ProtNLM"/>
    </source>
</evidence>
<reference evidence="3 4" key="1">
    <citation type="submission" date="2017-07" db="EMBL/GenBank/DDBJ databases">
        <title>Isolation and whole genome analysis of endospore-forming bacteria from heroin.</title>
        <authorList>
            <person name="Kalinowski J."/>
            <person name="Ahrens B."/>
            <person name="Al-Dilaimi A."/>
            <person name="Winkler A."/>
            <person name="Wibberg D."/>
            <person name="Schleenbecker U."/>
            <person name="Ruckert C."/>
            <person name="Wolfel R."/>
            <person name="Grass G."/>
        </authorList>
    </citation>
    <scope>NUCLEOTIDE SEQUENCE [LARGE SCALE GENOMIC DNA]</scope>
    <source>
        <strain evidence="3 4">7537-G1</strain>
    </source>
</reference>
<dbReference type="Pfam" id="PF02613">
    <property type="entry name" value="Nitrate_red_del"/>
    <property type="match status" value="1"/>
</dbReference>
<evidence type="ECO:0000313" key="2">
    <source>
        <dbReference type="EMBL" id="MUG67548.1"/>
    </source>
</evidence>
<sequence>MTISPDQTLEVPDVCHRWLENRGAIYELLIDFLGQWPTLSLVAEWSRGSGIGKAAELSQGGQELRNYLSNRSPEELVRISEYEEAEYRRLLAYSKQRPLTETKYTKRGNAQDLAEFYASVGVAFKKLEGEADDYIAIELEFMTLLHDRMMNNTYCEDSMIKLMEIQEKFLQDHLLTWIPSFCQDLRTATDSPLYQSLSRLLEEFLVQDLHMLRTWRQHRDVSRIS</sequence>
<gene>
    <name evidence="3" type="ORF">CHH67_09630</name>
    <name evidence="2" type="ORF">GNP94_16285</name>
</gene>
<dbReference type="PANTHER" id="PTHR34227:SF1">
    <property type="entry name" value="DIMETHYL SULFOXIDE REDUCTASE CHAPERONE-RELATED"/>
    <property type="match status" value="1"/>
</dbReference>
<reference evidence="2 5" key="2">
    <citation type="submission" date="2019-11" db="EMBL/GenBank/DDBJ databases">
        <title>Draft genome sequences of five Paenibacillus species of dairy origin.</title>
        <authorList>
            <person name="Olajide A.M."/>
            <person name="Chen S."/>
            <person name="Lapointe G."/>
        </authorList>
    </citation>
    <scope>NUCLEOTIDE SEQUENCE [LARGE SCALE GENOMIC DNA]</scope>
    <source>
        <strain evidence="2 5">3CS1</strain>
    </source>
</reference>
<dbReference type="PANTHER" id="PTHR34227">
    <property type="entry name" value="CHAPERONE PROTEIN YCDY"/>
    <property type="match status" value="1"/>
</dbReference>
<dbReference type="InterPro" id="IPR020945">
    <property type="entry name" value="DMSO/NO3_reduct_chaperone"/>
</dbReference>
<dbReference type="InterPro" id="IPR050289">
    <property type="entry name" value="TorD/DmsD_chaperones"/>
</dbReference>
<evidence type="ECO:0000313" key="5">
    <source>
        <dbReference type="Proteomes" id="UP000435177"/>
    </source>
</evidence>
<dbReference type="AlphaFoldDB" id="A0A268EVW2"/>
<protein>
    <recommendedName>
        <fullName evidence="6">Molecular chaperone TorD</fullName>
    </recommendedName>
</protein>
<organism evidence="3 4">
    <name type="scientific">Paenibacillus campinasensis</name>
    <dbReference type="NCBI Taxonomy" id="66347"/>
    <lineage>
        <taxon>Bacteria</taxon>
        <taxon>Bacillati</taxon>
        <taxon>Bacillota</taxon>
        <taxon>Bacilli</taxon>
        <taxon>Bacillales</taxon>
        <taxon>Paenibacillaceae</taxon>
        <taxon>Paenibacillus</taxon>
    </lineage>
</organism>
<dbReference type="OrthoDB" id="9795302at2"/>
<evidence type="ECO:0000256" key="1">
    <source>
        <dbReference type="ARBA" id="ARBA00023186"/>
    </source>
</evidence>
<dbReference type="Gene3D" id="1.10.3480.10">
    <property type="entry name" value="TorD-like"/>
    <property type="match status" value="1"/>
</dbReference>
<dbReference type="Proteomes" id="UP000435177">
    <property type="component" value="Unassembled WGS sequence"/>
</dbReference>
<dbReference type="RefSeq" id="WP_095264959.1">
    <property type="nucleotide sequence ID" value="NZ_NPBY01000030.1"/>
</dbReference>